<keyword evidence="5 18" id="KW-0121">Carboxypeptidase</keyword>
<dbReference type="SMART" id="SM00936">
    <property type="entry name" value="PBP5_C"/>
    <property type="match status" value="1"/>
</dbReference>
<evidence type="ECO:0000256" key="3">
    <source>
        <dbReference type="ARBA" id="ARBA00007164"/>
    </source>
</evidence>
<dbReference type="Pfam" id="PF07943">
    <property type="entry name" value="PBP5_C"/>
    <property type="match status" value="1"/>
</dbReference>
<keyword evidence="9" id="KW-0133">Cell shape</keyword>
<feature type="signal peptide" evidence="16">
    <location>
        <begin position="1"/>
        <end position="20"/>
    </location>
</feature>
<evidence type="ECO:0000256" key="6">
    <source>
        <dbReference type="ARBA" id="ARBA00022670"/>
    </source>
</evidence>
<evidence type="ECO:0000256" key="1">
    <source>
        <dbReference type="ARBA" id="ARBA00003217"/>
    </source>
</evidence>
<comment type="pathway">
    <text evidence="2">Cell wall biogenesis; peptidoglycan biosynthesis.</text>
</comment>
<evidence type="ECO:0000256" key="13">
    <source>
        <dbReference type="PIRSR" id="PIRSR618044-1"/>
    </source>
</evidence>
<feature type="active site" description="Acyl-ester intermediate" evidence="13">
    <location>
        <position position="60"/>
    </location>
</feature>
<keyword evidence="6" id="KW-0645">Protease</keyword>
<evidence type="ECO:0000256" key="15">
    <source>
        <dbReference type="RuleBase" id="RU004016"/>
    </source>
</evidence>
<feature type="active site" evidence="13">
    <location>
        <position position="120"/>
    </location>
</feature>
<dbReference type="InterPro" id="IPR012907">
    <property type="entry name" value="Peptidase_S11_C"/>
</dbReference>
<keyword evidence="10" id="KW-0573">Peptidoglycan synthesis</keyword>
<evidence type="ECO:0000256" key="8">
    <source>
        <dbReference type="ARBA" id="ARBA00022801"/>
    </source>
</evidence>
<name>A0A9D1CI62_9FIRM</name>
<feature type="active site" description="Proton acceptor" evidence="13">
    <location>
        <position position="63"/>
    </location>
</feature>
<keyword evidence="11" id="KW-0961">Cell wall biogenesis/degradation</keyword>
<dbReference type="InterPro" id="IPR012338">
    <property type="entry name" value="Beta-lactam/transpept-like"/>
</dbReference>
<dbReference type="PANTHER" id="PTHR21581">
    <property type="entry name" value="D-ALANYL-D-ALANINE CARBOXYPEPTIDASE"/>
    <property type="match status" value="1"/>
</dbReference>
<dbReference type="InterPro" id="IPR018044">
    <property type="entry name" value="Peptidase_S11"/>
</dbReference>
<accession>A0A9D1CI62</accession>
<dbReference type="InterPro" id="IPR015956">
    <property type="entry name" value="Peniciliin-bd_prot_C_sf"/>
</dbReference>
<evidence type="ECO:0000313" key="19">
    <source>
        <dbReference type="Proteomes" id="UP000886819"/>
    </source>
</evidence>
<dbReference type="PANTHER" id="PTHR21581:SF6">
    <property type="entry name" value="TRAFFICKING PROTEIN PARTICLE COMPLEX SUBUNIT 12"/>
    <property type="match status" value="1"/>
</dbReference>
<dbReference type="Gene3D" id="2.60.410.10">
    <property type="entry name" value="D-Ala-D-Ala carboxypeptidase, C-terminal domain"/>
    <property type="match status" value="1"/>
</dbReference>
<dbReference type="EMBL" id="DVFI01000006">
    <property type="protein sequence ID" value="HIQ62028.1"/>
    <property type="molecule type" value="Genomic_DNA"/>
</dbReference>
<dbReference type="GO" id="GO:0009002">
    <property type="term" value="F:serine-type D-Ala-D-Ala carboxypeptidase activity"/>
    <property type="evidence" value="ECO:0007669"/>
    <property type="project" value="UniProtKB-EC"/>
</dbReference>
<evidence type="ECO:0000256" key="11">
    <source>
        <dbReference type="ARBA" id="ARBA00023316"/>
    </source>
</evidence>
<evidence type="ECO:0000256" key="14">
    <source>
        <dbReference type="PIRSR" id="PIRSR618044-2"/>
    </source>
</evidence>
<dbReference type="GO" id="GO:0008360">
    <property type="term" value="P:regulation of cell shape"/>
    <property type="evidence" value="ECO:0007669"/>
    <property type="project" value="UniProtKB-KW"/>
</dbReference>
<dbReference type="AlphaFoldDB" id="A0A9D1CI62"/>
<dbReference type="InterPro" id="IPR001967">
    <property type="entry name" value="Peptidase_S11_N"/>
</dbReference>
<keyword evidence="8" id="KW-0378">Hydrolase</keyword>
<comment type="function">
    <text evidence="1">Removes C-terminal D-alanyl residues from sugar-peptide cell wall precursors.</text>
</comment>
<reference evidence="18" key="1">
    <citation type="submission" date="2020-10" db="EMBL/GenBank/DDBJ databases">
        <authorList>
            <person name="Gilroy R."/>
        </authorList>
    </citation>
    <scope>NUCLEOTIDE SEQUENCE</scope>
    <source>
        <strain evidence="18">ChiHile30-977</strain>
    </source>
</reference>
<feature type="chain" id="PRO_5038339432" description="serine-type D-Ala-D-Ala carboxypeptidase" evidence="16">
    <location>
        <begin position="21"/>
        <end position="383"/>
    </location>
</feature>
<evidence type="ECO:0000259" key="17">
    <source>
        <dbReference type="SMART" id="SM00936"/>
    </source>
</evidence>
<organism evidence="18 19">
    <name type="scientific">Candidatus Avichristensenella intestinipullorum</name>
    <dbReference type="NCBI Taxonomy" id="2840693"/>
    <lineage>
        <taxon>Bacteria</taxon>
        <taxon>Bacillati</taxon>
        <taxon>Bacillota</taxon>
        <taxon>Clostridia</taxon>
        <taxon>Candidatus Avichristensenella</taxon>
    </lineage>
</organism>
<evidence type="ECO:0000256" key="12">
    <source>
        <dbReference type="ARBA" id="ARBA00034000"/>
    </source>
</evidence>
<evidence type="ECO:0000256" key="7">
    <source>
        <dbReference type="ARBA" id="ARBA00022729"/>
    </source>
</evidence>
<comment type="similarity">
    <text evidence="3 15">Belongs to the peptidase S11 family.</text>
</comment>
<dbReference type="EC" id="3.4.16.4" evidence="4"/>
<keyword evidence="7 16" id="KW-0732">Signal</keyword>
<evidence type="ECO:0000256" key="4">
    <source>
        <dbReference type="ARBA" id="ARBA00012448"/>
    </source>
</evidence>
<gene>
    <name evidence="18" type="ORF">IAA66_00400</name>
</gene>
<dbReference type="GO" id="GO:0006508">
    <property type="term" value="P:proteolysis"/>
    <property type="evidence" value="ECO:0007669"/>
    <property type="project" value="UniProtKB-KW"/>
</dbReference>
<evidence type="ECO:0000256" key="5">
    <source>
        <dbReference type="ARBA" id="ARBA00022645"/>
    </source>
</evidence>
<dbReference type="GO" id="GO:0071555">
    <property type="term" value="P:cell wall organization"/>
    <property type="evidence" value="ECO:0007669"/>
    <property type="project" value="UniProtKB-KW"/>
</dbReference>
<comment type="caution">
    <text evidence="18">The sequence shown here is derived from an EMBL/GenBank/DDBJ whole genome shotgun (WGS) entry which is preliminary data.</text>
</comment>
<dbReference type="Gene3D" id="3.40.710.10">
    <property type="entry name" value="DD-peptidase/beta-lactamase superfamily"/>
    <property type="match status" value="1"/>
</dbReference>
<evidence type="ECO:0000256" key="16">
    <source>
        <dbReference type="SAM" id="SignalP"/>
    </source>
</evidence>
<proteinExistence type="inferred from homology"/>
<dbReference type="Proteomes" id="UP000886819">
    <property type="component" value="Unassembled WGS sequence"/>
</dbReference>
<dbReference type="InterPro" id="IPR037167">
    <property type="entry name" value="Peptidase_S11_C_sf"/>
</dbReference>
<dbReference type="SUPFAM" id="SSF56601">
    <property type="entry name" value="beta-lactamase/transpeptidase-like"/>
    <property type="match status" value="1"/>
</dbReference>
<evidence type="ECO:0000256" key="2">
    <source>
        <dbReference type="ARBA" id="ARBA00004752"/>
    </source>
</evidence>
<feature type="domain" description="Peptidase S11 D-Ala-D-Ala carboxypeptidase A C-terminal" evidence="17">
    <location>
        <begin position="276"/>
        <end position="367"/>
    </location>
</feature>
<feature type="binding site" evidence="14">
    <location>
        <position position="226"/>
    </location>
    <ligand>
        <name>substrate</name>
    </ligand>
</feature>
<dbReference type="SUPFAM" id="SSF69189">
    <property type="entry name" value="Penicillin-binding protein associated domain"/>
    <property type="match status" value="1"/>
</dbReference>
<evidence type="ECO:0000313" key="18">
    <source>
        <dbReference type="EMBL" id="HIQ62028.1"/>
    </source>
</evidence>
<dbReference type="PRINTS" id="PR00725">
    <property type="entry name" value="DADACBPTASE1"/>
</dbReference>
<evidence type="ECO:0000256" key="10">
    <source>
        <dbReference type="ARBA" id="ARBA00022984"/>
    </source>
</evidence>
<protein>
    <recommendedName>
        <fullName evidence="4">serine-type D-Ala-D-Ala carboxypeptidase</fullName>
        <ecNumber evidence="4">3.4.16.4</ecNumber>
    </recommendedName>
</protein>
<dbReference type="Pfam" id="PF00768">
    <property type="entry name" value="Peptidase_S11"/>
    <property type="match status" value="1"/>
</dbReference>
<comment type="catalytic activity">
    <reaction evidence="12">
        <text>Preferential cleavage: (Ac)2-L-Lys-D-Ala-|-D-Ala. Also transpeptidation of peptidyl-alanyl moieties that are N-acyl substituents of D-alanine.</text>
        <dbReference type="EC" id="3.4.16.4"/>
    </reaction>
</comment>
<sequence length="383" mass="40632">MKQLLAPVLALCLAACPALAAPLEPVSSFDLQTPSYLLMEASTGQVILEQNADETRPVASVTKLMTLLLVLEALDAGTVSLTDSIVCSSNAAGMGGSQALLDAGSAYPLEDLLKSTIVASANDSAVALAEHLAGTEANFVERMNRRAAELGLTQTVYQNCTGLPAEGQHTTARDVANLSRQIGRHPLYYQYSTLWMDTLEHPGGRTTDLVNTNRLVRFFEGCDGYKTGSTDEARYCISATAQKDGMRLIAVLLGTPASQTRFNEARKLLEYGFSTYRLLPVCQAGDALGEEVSVARGSADTVGAAAGAGMTLLIRRGEESSVSLQVALPEEVQAPVAKGDTLGELRVLKDGNLIATLPATASEDVGLPGYLEALLRILQAWRR</sequence>
<dbReference type="GO" id="GO:0009252">
    <property type="term" value="P:peptidoglycan biosynthetic process"/>
    <property type="evidence" value="ECO:0007669"/>
    <property type="project" value="UniProtKB-KW"/>
</dbReference>
<evidence type="ECO:0000256" key="9">
    <source>
        <dbReference type="ARBA" id="ARBA00022960"/>
    </source>
</evidence>
<reference evidence="18" key="2">
    <citation type="journal article" date="2021" name="PeerJ">
        <title>Extensive microbial diversity within the chicken gut microbiome revealed by metagenomics and culture.</title>
        <authorList>
            <person name="Gilroy R."/>
            <person name="Ravi A."/>
            <person name="Getino M."/>
            <person name="Pursley I."/>
            <person name="Horton D.L."/>
            <person name="Alikhan N.F."/>
            <person name="Baker D."/>
            <person name="Gharbi K."/>
            <person name="Hall N."/>
            <person name="Watson M."/>
            <person name="Adriaenssens E.M."/>
            <person name="Foster-Nyarko E."/>
            <person name="Jarju S."/>
            <person name="Secka A."/>
            <person name="Antonio M."/>
            <person name="Oren A."/>
            <person name="Chaudhuri R.R."/>
            <person name="La Ragione R."/>
            <person name="Hildebrand F."/>
            <person name="Pallen M.J."/>
        </authorList>
    </citation>
    <scope>NUCLEOTIDE SEQUENCE</scope>
    <source>
        <strain evidence="18">ChiHile30-977</strain>
    </source>
</reference>